<dbReference type="Proteomes" id="UP001549366">
    <property type="component" value="Unassembled WGS sequence"/>
</dbReference>
<name>A0ABV2SMJ8_9GAMM</name>
<evidence type="ECO:0000313" key="2">
    <source>
        <dbReference type="Proteomes" id="UP001549366"/>
    </source>
</evidence>
<reference evidence="1 2" key="1">
    <citation type="submission" date="2024-06" db="EMBL/GenBank/DDBJ databases">
        <title>Genomic Encyclopedia of Type Strains, Phase V (KMG-V): Genome sequencing to study the core and pangenomes of soil and plant-associated prokaryotes.</title>
        <authorList>
            <person name="Whitman W."/>
        </authorList>
    </citation>
    <scope>NUCLEOTIDE SEQUENCE [LARGE SCALE GENOMIC DNA]</scope>
    <source>
        <strain evidence="1 2">NE40</strain>
    </source>
</reference>
<gene>
    <name evidence="1" type="ORF">V5J35_003683</name>
</gene>
<proteinExistence type="predicted"/>
<comment type="caution">
    <text evidence="1">The sequence shown here is derived from an EMBL/GenBank/DDBJ whole genome shotgun (WGS) entry which is preliminary data.</text>
</comment>
<dbReference type="EMBL" id="JBEWTB010000002">
    <property type="protein sequence ID" value="MET4758491.1"/>
    <property type="molecule type" value="Genomic_DNA"/>
</dbReference>
<keyword evidence="2" id="KW-1185">Reference proteome</keyword>
<protein>
    <submittedName>
        <fullName evidence="1">Uncharacterized protein</fullName>
    </submittedName>
</protein>
<sequence length="85" mass="9863">MPDRFLPLLLIFAIIAGAAAAIVIPQIFDGSSRARNNEYFVFLETMTERNCTLIESTNRLITKDQRMVSEHERWNCQGARVNWKY</sequence>
<evidence type="ECO:0000313" key="1">
    <source>
        <dbReference type="EMBL" id="MET4758491.1"/>
    </source>
</evidence>
<organism evidence="1 2">
    <name type="scientific">Endozoicomonas lisbonensis</name>
    <dbReference type="NCBI Taxonomy" id="3120522"/>
    <lineage>
        <taxon>Bacteria</taxon>
        <taxon>Pseudomonadati</taxon>
        <taxon>Pseudomonadota</taxon>
        <taxon>Gammaproteobacteria</taxon>
        <taxon>Oceanospirillales</taxon>
        <taxon>Endozoicomonadaceae</taxon>
        <taxon>Endozoicomonas</taxon>
    </lineage>
</organism>
<accession>A0ABV2SMJ8</accession>